<keyword evidence="3" id="KW-0560">Oxidoreductase</keyword>
<dbReference type="PANTHER" id="PTHR13887:SF14">
    <property type="entry name" value="DISULFIDE BOND FORMATION PROTEIN D"/>
    <property type="match status" value="1"/>
</dbReference>
<evidence type="ECO:0000256" key="3">
    <source>
        <dbReference type="ARBA" id="ARBA00023002"/>
    </source>
</evidence>
<feature type="domain" description="Thioredoxin" evidence="7">
    <location>
        <begin position="477"/>
        <end position="666"/>
    </location>
</feature>
<dbReference type="SUPFAM" id="SSF52833">
    <property type="entry name" value="Thioredoxin-like"/>
    <property type="match status" value="3"/>
</dbReference>
<evidence type="ECO:0000256" key="2">
    <source>
        <dbReference type="ARBA" id="ARBA00022729"/>
    </source>
</evidence>
<feature type="region of interest" description="Disordered" evidence="6">
    <location>
        <begin position="46"/>
        <end position="89"/>
    </location>
</feature>
<dbReference type="InterPro" id="IPR013766">
    <property type="entry name" value="Thioredoxin_domain"/>
</dbReference>
<dbReference type="PANTHER" id="PTHR13887">
    <property type="entry name" value="GLUTATHIONE S-TRANSFERASE KAPPA"/>
    <property type="match status" value="1"/>
</dbReference>
<dbReference type="InterPro" id="IPR012336">
    <property type="entry name" value="Thioredoxin-like_fold"/>
</dbReference>
<comment type="caution">
    <text evidence="8">The sequence shown here is derived from an EMBL/GenBank/DDBJ whole genome shotgun (WGS) entry which is preliminary data.</text>
</comment>
<dbReference type="Pfam" id="PF13462">
    <property type="entry name" value="Thioredoxin_4"/>
    <property type="match status" value="2"/>
</dbReference>
<evidence type="ECO:0000256" key="1">
    <source>
        <dbReference type="ARBA" id="ARBA00005791"/>
    </source>
</evidence>
<accession>A0A085WG98</accession>
<evidence type="ECO:0000256" key="5">
    <source>
        <dbReference type="ARBA" id="ARBA00023284"/>
    </source>
</evidence>
<dbReference type="GO" id="GO:0016491">
    <property type="term" value="F:oxidoreductase activity"/>
    <property type="evidence" value="ECO:0007669"/>
    <property type="project" value="UniProtKB-KW"/>
</dbReference>
<protein>
    <submittedName>
        <fullName evidence="8">Periplasmic thiol:disulfide interchange protein DsbA</fullName>
    </submittedName>
</protein>
<feature type="compositionally biased region" description="Low complexity" evidence="6">
    <location>
        <begin position="55"/>
        <end position="70"/>
    </location>
</feature>
<gene>
    <name evidence="8" type="ORF">DB31_8925</name>
</gene>
<organism evidence="8 9">
    <name type="scientific">Hyalangium minutum</name>
    <dbReference type="NCBI Taxonomy" id="394096"/>
    <lineage>
        <taxon>Bacteria</taxon>
        <taxon>Pseudomonadati</taxon>
        <taxon>Myxococcota</taxon>
        <taxon>Myxococcia</taxon>
        <taxon>Myxococcales</taxon>
        <taxon>Cystobacterineae</taxon>
        <taxon>Archangiaceae</taxon>
        <taxon>Hyalangium</taxon>
    </lineage>
</organism>
<feature type="domain" description="Thioredoxin" evidence="7">
    <location>
        <begin position="53"/>
        <end position="246"/>
    </location>
</feature>
<name>A0A085WG98_9BACT</name>
<dbReference type="AlphaFoldDB" id="A0A085WG98"/>
<keyword evidence="2" id="KW-0732">Signal</keyword>
<feature type="domain" description="Thioredoxin" evidence="7">
    <location>
        <begin position="271"/>
        <end position="457"/>
    </location>
</feature>
<dbReference type="RefSeq" id="WP_083968642.1">
    <property type="nucleotide sequence ID" value="NZ_JMCB01000009.1"/>
</dbReference>
<evidence type="ECO:0000256" key="4">
    <source>
        <dbReference type="ARBA" id="ARBA00023157"/>
    </source>
</evidence>
<dbReference type="Proteomes" id="UP000028725">
    <property type="component" value="Unassembled WGS sequence"/>
</dbReference>
<sequence>MDPSDNKGAHGASSHASSVSGSKANVIVALLVGLVLGFFGGRAATGPGRSGDSNAQAAAPSAAAQAAKPSRPADPSIFKVPLEDSPRKGSDDALITLVEFSDYQCPFCSRANATVEQLQKDYGDKLRVVMKQNPLPFHPRAKPAALAAMSAGEQGKYWEMHAKMFANAKQLEDADLEKYASEIGLDVARWKKDLANPKFGQAIDRDQALASQLGANGTPAFFINGRFLSGAQPIENFKNIISEELPKAEALVKGGLKPNQVYAAIIEKGQTRAAPPQQERQQPSTAYRKIDVPAEAPAFGPKNAKVTIVEWSDFQCPFCSRVSPTLAKIKEQYGKEVRVVFRHQPLPFHQDAKLAAEASMAAHEQGKFWEMHDKLFANQKALTRPSLEKYAEELGLNVAKFRQALDSGKFRAAVEADSTAGSAVGANGTPTFFINGRQFVGAQPFENFKTAIDEEIARADKALASGVKIENLYAHLMNNLPEAPPAAAQAEPAEPPVQKIEVGQAPAKGPANAPVTIVAFSDFECPFCGRVIPTLKQVEEEYKGKVRIAFKHQPLPFHSNAKPAAAASMAAHEQGKFWEYHDKLFANQRALDRVSLEKYAEELKLDMGKFKAALDSNKFSAQIEADSAEGMRVGANGTPTFFINGRTVVGAVPFDNFKRVIDEELKKAQGGAVAKDSK</sequence>
<evidence type="ECO:0000313" key="8">
    <source>
        <dbReference type="EMBL" id="KFE66711.1"/>
    </source>
</evidence>
<keyword evidence="5" id="KW-0676">Redox-active center</keyword>
<dbReference type="OrthoDB" id="9784686at2"/>
<reference evidence="8 9" key="1">
    <citation type="submission" date="2014-04" db="EMBL/GenBank/DDBJ databases">
        <title>Genome assembly of Hyalangium minutum DSM 14724.</title>
        <authorList>
            <person name="Sharma G."/>
            <person name="Subramanian S."/>
        </authorList>
    </citation>
    <scope>NUCLEOTIDE SEQUENCE [LARGE SCALE GENOMIC DNA]</scope>
    <source>
        <strain evidence="8 9">DSM 14724</strain>
    </source>
</reference>
<evidence type="ECO:0000256" key="6">
    <source>
        <dbReference type="SAM" id="MobiDB-lite"/>
    </source>
</evidence>
<dbReference type="PROSITE" id="PS51352">
    <property type="entry name" value="THIOREDOXIN_2"/>
    <property type="match status" value="3"/>
</dbReference>
<dbReference type="Pfam" id="PF01323">
    <property type="entry name" value="DSBA"/>
    <property type="match status" value="1"/>
</dbReference>
<evidence type="ECO:0000313" key="9">
    <source>
        <dbReference type="Proteomes" id="UP000028725"/>
    </source>
</evidence>
<evidence type="ECO:0000259" key="7">
    <source>
        <dbReference type="PROSITE" id="PS51352"/>
    </source>
</evidence>
<dbReference type="Gene3D" id="3.40.30.10">
    <property type="entry name" value="Glutaredoxin"/>
    <property type="match status" value="3"/>
</dbReference>
<dbReference type="InterPro" id="IPR036249">
    <property type="entry name" value="Thioredoxin-like_sf"/>
</dbReference>
<comment type="similarity">
    <text evidence="1">Belongs to the thioredoxin family. DsbA subfamily.</text>
</comment>
<keyword evidence="4" id="KW-1015">Disulfide bond</keyword>
<dbReference type="STRING" id="394096.DB31_8925"/>
<keyword evidence="9" id="KW-1185">Reference proteome</keyword>
<proteinExistence type="inferred from homology"/>
<dbReference type="EMBL" id="JMCB01000009">
    <property type="protein sequence ID" value="KFE66711.1"/>
    <property type="molecule type" value="Genomic_DNA"/>
</dbReference>
<dbReference type="InterPro" id="IPR001853">
    <property type="entry name" value="DSBA-like_thioredoxin_dom"/>
</dbReference>